<dbReference type="EC" id="3.1.4.58" evidence="2"/>
<comment type="caution">
    <text evidence="3">The sequence shown here is derived from an EMBL/GenBank/DDBJ whole genome shotgun (WGS) entry which is preliminary data.</text>
</comment>
<dbReference type="AlphaFoldDB" id="A0A841GLG8"/>
<sequence>MRTFIAIDINSEVRSIAEEVIEKLKKMGFKASWTSPENLHLTLFFMGDLSEEKVDLLAQRLHKRLAGFPSFSYEVSDFGFFRFKHLPRVFFLKVTQDKILQTLYLEMRSELKKLRLSFDDKGNFVPHITLGRLKFSPENWEELIKGITVPKTIVSVDKVTIYSSTLTPSGPIYKWLYKVKFEGGLEKNEQ</sequence>
<dbReference type="Pfam" id="PF13563">
    <property type="entry name" value="2_5_RNA_ligase2"/>
    <property type="match status" value="1"/>
</dbReference>
<evidence type="ECO:0000256" key="1">
    <source>
        <dbReference type="ARBA" id="ARBA00022801"/>
    </source>
</evidence>
<gene>
    <name evidence="3" type="ORF">HNP65_000416</name>
</gene>
<dbReference type="SUPFAM" id="SSF55144">
    <property type="entry name" value="LigT-like"/>
    <property type="match status" value="1"/>
</dbReference>
<dbReference type="PANTHER" id="PTHR35561">
    <property type="entry name" value="RNA 2',3'-CYCLIC PHOSPHODIESTERASE"/>
    <property type="match status" value="1"/>
</dbReference>
<evidence type="ECO:0000313" key="3">
    <source>
        <dbReference type="EMBL" id="MBB6061994.1"/>
    </source>
</evidence>
<keyword evidence="3" id="KW-0436">Ligase</keyword>
<dbReference type="EMBL" id="JACHEX010000001">
    <property type="protein sequence ID" value="MBB6061994.1"/>
    <property type="molecule type" value="Genomic_DNA"/>
</dbReference>
<dbReference type="RefSeq" id="WP_184618731.1">
    <property type="nucleotide sequence ID" value="NZ_JACHEX010000001.1"/>
</dbReference>
<feature type="active site" description="Proton donor" evidence="2">
    <location>
        <position position="40"/>
    </location>
</feature>
<dbReference type="InterPro" id="IPR009097">
    <property type="entry name" value="Cyclic_Pdiesterase"/>
</dbReference>
<name>A0A841GLG8_9BACT</name>
<comment type="function">
    <text evidence="2">Hydrolyzes RNA 2',3'-cyclic phosphodiester to an RNA 2'-phosphomonoester.</text>
</comment>
<dbReference type="GO" id="GO:0004113">
    <property type="term" value="F:2',3'-cyclic-nucleotide 3'-phosphodiesterase activity"/>
    <property type="evidence" value="ECO:0007669"/>
    <property type="project" value="InterPro"/>
</dbReference>
<comment type="similarity">
    <text evidence="2">Belongs to the 2H phosphoesterase superfamily. ThpR family.</text>
</comment>
<dbReference type="Gene3D" id="3.90.1140.10">
    <property type="entry name" value="Cyclic phosphodiesterase"/>
    <property type="match status" value="1"/>
</dbReference>
<dbReference type="GO" id="GO:0008664">
    <property type="term" value="F:RNA 2',3'-cyclic 3'-phosphodiesterase activity"/>
    <property type="evidence" value="ECO:0007669"/>
    <property type="project" value="UniProtKB-EC"/>
</dbReference>
<dbReference type="InterPro" id="IPR004175">
    <property type="entry name" value="RNA_CPDase"/>
</dbReference>
<dbReference type="GO" id="GO:0016874">
    <property type="term" value="F:ligase activity"/>
    <property type="evidence" value="ECO:0007669"/>
    <property type="project" value="UniProtKB-KW"/>
</dbReference>
<comment type="catalytic activity">
    <reaction evidence="2">
        <text>a 3'-end 2',3'-cyclophospho-ribonucleotide-RNA + H2O = a 3'-end 2'-phospho-ribonucleotide-RNA + H(+)</text>
        <dbReference type="Rhea" id="RHEA:11828"/>
        <dbReference type="Rhea" id="RHEA-COMP:10464"/>
        <dbReference type="Rhea" id="RHEA-COMP:17353"/>
        <dbReference type="ChEBI" id="CHEBI:15377"/>
        <dbReference type="ChEBI" id="CHEBI:15378"/>
        <dbReference type="ChEBI" id="CHEBI:83064"/>
        <dbReference type="ChEBI" id="CHEBI:173113"/>
        <dbReference type="EC" id="3.1.4.58"/>
    </reaction>
</comment>
<dbReference type="Proteomes" id="UP000555828">
    <property type="component" value="Unassembled WGS sequence"/>
</dbReference>
<dbReference type="NCBIfam" id="TIGR02258">
    <property type="entry name" value="2_5_ligase"/>
    <property type="match status" value="1"/>
</dbReference>
<dbReference type="HAMAP" id="MF_01940">
    <property type="entry name" value="RNA_CPDase"/>
    <property type="match status" value="1"/>
</dbReference>
<keyword evidence="4" id="KW-1185">Reference proteome</keyword>
<evidence type="ECO:0000313" key="4">
    <source>
        <dbReference type="Proteomes" id="UP000555828"/>
    </source>
</evidence>
<reference evidence="3 4" key="1">
    <citation type="submission" date="2020-08" db="EMBL/GenBank/DDBJ databases">
        <title>Genomic Encyclopedia of Type Strains, Phase IV (KMG-IV): sequencing the most valuable type-strain genomes for metagenomic binning, comparative biology and taxonomic classification.</title>
        <authorList>
            <person name="Goeker M."/>
        </authorList>
    </citation>
    <scope>NUCLEOTIDE SEQUENCE [LARGE SCALE GENOMIC DNA]</scope>
    <source>
        <strain evidence="3 4">DSM 13481</strain>
    </source>
</reference>
<accession>A0A841GLG8</accession>
<keyword evidence="1 2" id="KW-0378">Hydrolase</keyword>
<feature type="short sequence motif" description="HXTX 1" evidence="2">
    <location>
        <begin position="40"/>
        <end position="43"/>
    </location>
</feature>
<evidence type="ECO:0000256" key="2">
    <source>
        <dbReference type="HAMAP-Rule" id="MF_01940"/>
    </source>
</evidence>
<feature type="active site" description="Proton acceptor" evidence="2">
    <location>
        <position position="127"/>
    </location>
</feature>
<feature type="short sequence motif" description="HXTX 2" evidence="2">
    <location>
        <begin position="127"/>
        <end position="130"/>
    </location>
</feature>
<proteinExistence type="inferred from homology"/>
<protein>
    <recommendedName>
        <fullName evidence="2">RNA 2',3'-cyclic phosphodiesterase</fullName>
        <shortName evidence="2">RNA 2',3'-CPDase</shortName>
        <ecNumber evidence="2">3.1.4.58</ecNumber>
    </recommendedName>
</protein>
<dbReference type="PANTHER" id="PTHR35561:SF1">
    <property type="entry name" value="RNA 2',3'-CYCLIC PHOSPHODIESTERASE"/>
    <property type="match status" value="1"/>
</dbReference>
<organism evidence="3 4">
    <name type="scientific">Thermosipho japonicus</name>
    <dbReference type="NCBI Taxonomy" id="90323"/>
    <lineage>
        <taxon>Bacteria</taxon>
        <taxon>Thermotogati</taxon>
        <taxon>Thermotogota</taxon>
        <taxon>Thermotogae</taxon>
        <taxon>Thermotogales</taxon>
        <taxon>Fervidobacteriaceae</taxon>
        <taxon>Thermosipho</taxon>
    </lineage>
</organism>